<proteinExistence type="predicted"/>
<dbReference type="Proteomes" id="UP000601435">
    <property type="component" value="Unassembled WGS sequence"/>
</dbReference>
<dbReference type="AlphaFoldDB" id="A0A812M3A1"/>
<dbReference type="PANTHER" id="PTHR21052">
    <property type="entry name" value="SPERMATOGENESIS ASSOCIATED 11-RELATED"/>
    <property type="match status" value="1"/>
</dbReference>
<dbReference type="OrthoDB" id="8517835at2759"/>
<sequence length="92" mass="10150">GIRRHVDLLKFGDHVLGVCLGADATLTLRRIAEWALPVRAGRECALTDNDFDGRVVDVPVRAGDVYCLSGAARHQWTHEISPESICNGQRRV</sequence>
<dbReference type="GO" id="GO:0006974">
    <property type="term" value="P:DNA damage response"/>
    <property type="evidence" value="ECO:0007669"/>
    <property type="project" value="InterPro"/>
</dbReference>
<dbReference type="InterPro" id="IPR037151">
    <property type="entry name" value="AlkB-like_sf"/>
</dbReference>
<accession>A0A812M3A1</accession>
<evidence type="ECO:0000313" key="2">
    <source>
        <dbReference type="Proteomes" id="UP000601435"/>
    </source>
</evidence>
<evidence type="ECO:0000313" key="1">
    <source>
        <dbReference type="EMBL" id="CAE7256979.1"/>
    </source>
</evidence>
<feature type="non-terminal residue" evidence="1">
    <location>
        <position position="92"/>
    </location>
</feature>
<comment type="caution">
    <text evidence="1">The sequence shown here is derived from an EMBL/GenBank/DDBJ whole genome shotgun (WGS) entry which is preliminary data.</text>
</comment>
<protein>
    <submittedName>
        <fullName evidence="1">ANK1 protein</fullName>
    </submittedName>
</protein>
<gene>
    <name evidence="1" type="primary">ANK1</name>
    <name evidence="1" type="ORF">SNEC2469_LOCUS5679</name>
</gene>
<dbReference type="SUPFAM" id="SSF51197">
    <property type="entry name" value="Clavaminate synthase-like"/>
    <property type="match status" value="1"/>
</dbReference>
<reference evidence="1" key="1">
    <citation type="submission" date="2021-02" db="EMBL/GenBank/DDBJ databases">
        <authorList>
            <person name="Dougan E. K."/>
            <person name="Rhodes N."/>
            <person name="Thang M."/>
            <person name="Chan C."/>
        </authorList>
    </citation>
    <scope>NUCLEOTIDE SEQUENCE</scope>
</reference>
<dbReference type="GO" id="GO:0006631">
    <property type="term" value="P:fatty acid metabolic process"/>
    <property type="evidence" value="ECO:0007669"/>
    <property type="project" value="TreeGrafter"/>
</dbReference>
<dbReference type="Gene3D" id="2.60.120.590">
    <property type="entry name" value="Alpha-ketoglutarate-dependent dioxygenase AlkB-like"/>
    <property type="match status" value="1"/>
</dbReference>
<dbReference type="EMBL" id="CAJNJA010010384">
    <property type="protein sequence ID" value="CAE7256979.1"/>
    <property type="molecule type" value="Genomic_DNA"/>
</dbReference>
<feature type="non-terminal residue" evidence="1">
    <location>
        <position position="1"/>
    </location>
</feature>
<keyword evidence="2" id="KW-1185">Reference proteome</keyword>
<organism evidence="1 2">
    <name type="scientific">Symbiodinium necroappetens</name>
    <dbReference type="NCBI Taxonomy" id="1628268"/>
    <lineage>
        <taxon>Eukaryota</taxon>
        <taxon>Sar</taxon>
        <taxon>Alveolata</taxon>
        <taxon>Dinophyceae</taxon>
        <taxon>Suessiales</taxon>
        <taxon>Symbiodiniaceae</taxon>
        <taxon>Symbiodinium</taxon>
    </lineage>
</organism>
<name>A0A812M3A1_9DINO</name>
<dbReference type="PANTHER" id="PTHR21052:SF0">
    <property type="entry name" value="ALPHA-KETOGLUTARATE-DEPENDENT DIOXYGENASE ALKB HOMOLOG 7, MITOCHONDRIAL"/>
    <property type="match status" value="1"/>
</dbReference>
<dbReference type="GO" id="GO:0005759">
    <property type="term" value="C:mitochondrial matrix"/>
    <property type="evidence" value="ECO:0007669"/>
    <property type="project" value="TreeGrafter"/>
</dbReference>
<dbReference type="InterPro" id="IPR032870">
    <property type="entry name" value="ALKBH7-like"/>
</dbReference>